<dbReference type="EMBL" id="GGMR01009478">
    <property type="protein sequence ID" value="MBY22097.1"/>
    <property type="molecule type" value="Transcribed_RNA"/>
</dbReference>
<feature type="compositionally biased region" description="Polar residues" evidence="1">
    <location>
        <begin position="338"/>
        <end position="348"/>
    </location>
</feature>
<evidence type="ECO:0000256" key="1">
    <source>
        <dbReference type="SAM" id="MobiDB-lite"/>
    </source>
</evidence>
<dbReference type="Pfam" id="PF00059">
    <property type="entry name" value="Lectin_C"/>
    <property type="match status" value="1"/>
</dbReference>
<gene>
    <name evidence="4" type="ORF">g.126183</name>
</gene>
<dbReference type="InterPro" id="IPR016187">
    <property type="entry name" value="CTDL_fold"/>
</dbReference>
<protein>
    <recommendedName>
        <fullName evidence="3">C-type lectin domain-containing protein</fullName>
    </recommendedName>
</protein>
<dbReference type="InterPro" id="IPR016186">
    <property type="entry name" value="C-type_lectin-like/link_sf"/>
</dbReference>
<evidence type="ECO:0000259" key="3">
    <source>
        <dbReference type="PROSITE" id="PS50041"/>
    </source>
</evidence>
<dbReference type="SUPFAM" id="SSF56436">
    <property type="entry name" value="C-type lectin-like"/>
    <property type="match status" value="1"/>
</dbReference>
<organism evidence="4">
    <name type="scientific">Schizaphis graminum</name>
    <name type="common">Green bug aphid</name>
    <dbReference type="NCBI Taxonomy" id="13262"/>
    <lineage>
        <taxon>Eukaryota</taxon>
        <taxon>Metazoa</taxon>
        <taxon>Ecdysozoa</taxon>
        <taxon>Arthropoda</taxon>
        <taxon>Hexapoda</taxon>
        <taxon>Insecta</taxon>
        <taxon>Pterygota</taxon>
        <taxon>Neoptera</taxon>
        <taxon>Paraneoptera</taxon>
        <taxon>Hemiptera</taxon>
        <taxon>Sternorrhyncha</taxon>
        <taxon>Aphidomorpha</taxon>
        <taxon>Aphidoidea</taxon>
        <taxon>Aphididae</taxon>
        <taxon>Aphidini</taxon>
        <taxon>Schizaphis</taxon>
    </lineage>
</organism>
<dbReference type="InterPro" id="IPR001304">
    <property type="entry name" value="C-type_lectin-like"/>
</dbReference>
<feature type="compositionally biased region" description="Polar residues" evidence="1">
    <location>
        <begin position="638"/>
        <end position="649"/>
    </location>
</feature>
<evidence type="ECO:0000313" key="4">
    <source>
        <dbReference type="EMBL" id="MBY22097.1"/>
    </source>
</evidence>
<feature type="region of interest" description="Disordered" evidence="1">
    <location>
        <begin position="404"/>
        <end position="470"/>
    </location>
</feature>
<evidence type="ECO:0000256" key="2">
    <source>
        <dbReference type="SAM" id="SignalP"/>
    </source>
</evidence>
<sequence>MGTFRQRMVAIATVLAIFTAAPSVSRSVNISSSWLLPQNEFPVFYRHFRDRVTWFEADAVCQFHHAQLATVESNSQFEAIRTYLKELDVIENVWIGLKRNSEASEFTWTNYQPLARSGYFREEVPRSSDPVCVVTDPTANFKWHSLHCGGPEVASFVCELPVPYWASKSNGCMTSMMEGMTVTFLPERPAIQLTKECSPGVSKNITCKGNMKQSEIIEKLSCPNSNKPMKTLFKPVKPELADIKLKTTTSSSESDVEDYAIEMATIAQYNDETFQSISKVMGRSSMINLPQEMSIAQEPIKSSGRGGFDTNGIDSAFIGGQAETTSTGASSVGISTSTGINTASSVPITNTVTGSSTTSTSSTTPKSEPKTTSSTTAKQMTKTMPIETATETTTLAGLVKLGTTSGTTTHSTTVNKATTSSGKTTTTARTVTTVGGTLTGGSQPTETSATTPATTTSNNHHQQQNRANATNANANPRVYATTAVPKSRSTVQMTTTEKIHTVAKMLSAETGDVRRTTGDSRRPTAATLAAIATVVAKIPYTVAAPSATATSTTGRPLNSLRSYTNNGNGYVTKANDAPTIEPPIRVYKKIDFPELPINNDGDYARKPTATPFSGTSATATFSSPVSTTTKTWYNNAATTRSSTRPTVIASTTTSSSTKHDDALNSGTYAATETATTNTVPGTSPAAVAVDELDDSTNNWNLVSPSPSSLPAKMANDADSATPVAVTPFDITSSATDVAAANAAAKAVTATEAVTTTVSTSAASTTTTAATTAAVSHRKIANFDAYTDHPNRSRHIVRPKQQHHHSYPYILYRLLG</sequence>
<reference evidence="4" key="1">
    <citation type="submission" date="2018-04" db="EMBL/GenBank/DDBJ databases">
        <title>Transcriptome of Schizaphis graminum biotype I.</title>
        <authorList>
            <person name="Scully E.D."/>
            <person name="Geib S.M."/>
            <person name="Palmer N.A."/>
            <person name="Koch K."/>
            <person name="Bradshaw J."/>
            <person name="Heng-Moss T."/>
            <person name="Sarath G."/>
        </authorList>
    </citation>
    <scope>NUCLEOTIDE SEQUENCE</scope>
</reference>
<dbReference type="PANTHER" id="PTHR45784:SF5">
    <property type="entry name" value="C-TYPE LECTIN DOMAIN FAMILY 20 MEMBER A-RELATED"/>
    <property type="match status" value="1"/>
</dbReference>
<dbReference type="Gene3D" id="3.10.100.10">
    <property type="entry name" value="Mannose-Binding Protein A, subunit A"/>
    <property type="match status" value="1"/>
</dbReference>
<dbReference type="CDD" id="cd00037">
    <property type="entry name" value="CLECT"/>
    <property type="match status" value="1"/>
</dbReference>
<feature type="domain" description="C-type lectin" evidence="3">
    <location>
        <begin position="45"/>
        <end position="148"/>
    </location>
</feature>
<dbReference type="SMART" id="SM00034">
    <property type="entry name" value="CLECT"/>
    <property type="match status" value="1"/>
</dbReference>
<feature type="region of interest" description="Disordered" evidence="1">
    <location>
        <begin position="338"/>
        <end position="384"/>
    </location>
</feature>
<feature type="region of interest" description="Disordered" evidence="1">
    <location>
        <begin position="638"/>
        <end position="663"/>
    </location>
</feature>
<feature type="signal peptide" evidence="2">
    <location>
        <begin position="1"/>
        <end position="27"/>
    </location>
</feature>
<dbReference type="PROSITE" id="PS50041">
    <property type="entry name" value="C_TYPE_LECTIN_2"/>
    <property type="match status" value="1"/>
</dbReference>
<feature type="compositionally biased region" description="Low complexity" evidence="1">
    <location>
        <begin position="349"/>
        <end position="384"/>
    </location>
</feature>
<accession>A0A2S2NY55</accession>
<dbReference type="PANTHER" id="PTHR45784">
    <property type="entry name" value="C-TYPE LECTIN DOMAIN FAMILY 20 MEMBER A-RELATED"/>
    <property type="match status" value="1"/>
</dbReference>
<name>A0A2S2NY55_SCHGA</name>
<feature type="chain" id="PRO_5015448860" description="C-type lectin domain-containing protein" evidence="2">
    <location>
        <begin position="28"/>
        <end position="815"/>
    </location>
</feature>
<keyword evidence="2" id="KW-0732">Signal</keyword>
<dbReference type="AlphaFoldDB" id="A0A2S2NY55"/>
<proteinExistence type="predicted"/>